<proteinExistence type="predicted"/>
<dbReference type="Pfam" id="PF00583">
    <property type="entry name" value="Acetyltransf_1"/>
    <property type="match status" value="1"/>
</dbReference>
<evidence type="ECO:0000313" key="4">
    <source>
        <dbReference type="Proteomes" id="UP000775872"/>
    </source>
</evidence>
<dbReference type="InterPro" id="IPR016181">
    <property type="entry name" value="Acyl_CoA_acyltransferase"/>
</dbReference>
<dbReference type="Gene3D" id="3.40.630.30">
    <property type="match status" value="1"/>
</dbReference>
<dbReference type="InterPro" id="IPR050769">
    <property type="entry name" value="NAT_camello-type"/>
</dbReference>
<name>A0A9N9ZHK5_9HYPO</name>
<dbReference type="Proteomes" id="UP000775872">
    <property type="component" value="Unassembled WGS sequence"/>
</dbReference>
<reference evidence="3 4" key="2">
    <citation type="submission" date="2021-10" db="EMBL/GenBank/DDBJ databases">
        <authorList>
            <person name="Piombo E."/>
        </authorList>
    </citation>
    <scope>NUCLEOTIDE SEQUENCE [LARGE SCALE GENOMIC DNA]</scope>
</reference>
<dbReference type="GO" id="GO:0008080">
    <property type="term" value="F:N-acetyltransferase activity"/>
    <property type="evidence" value="ECO:0007669"/>
    <property type="project" value="InterPro"/>
</dbReference>
<sequence length="166" mass="19033">MDITNGITFRDPRPGDFGYIIHRHGQIYCQEYGWDGSVEIYICRAMIDFMENFNPATDQIWIAERNGEFIGCVAVCKDKQRRDTARLRFLIVEPTARGLGLGKQLIQKTIDFAKGKGYKKMVLSTQSILLPAIRLYTAAGFRKLCDEDDDHFKPHNSHGELWGMDL</sequence>
<dbReference type="CDD" id="cd04301">
    <property type="entry name" value="NAT_SF"/>
    <property type="match status" value="1"/>
</dbReference>
<dbReference type="SUPFAM" id="SSF55729">
    <property type="entry name" value="Acyl-CoA N-acyltransferases (Nat)"/>
    <property type="match status" value="1"/>
</dbReference>
<dbReference type="OrthoDB" id="41532at2759"/>
<keyword evidence="4" id="KW-1185">Reference proteome</keyword>
<feature type="domain" description="N-acetyltransferase" evidence="2">
    <location>
        <begin position="7"/>
        <end position="166"/>
    </location>
</feature>
<evidence type="ECO:0000256" key="1">
    <source>
        <dbReference type="ARBA" id="ARBA00022679"/>
    </source>
</evidence>
<evidence type="ECO:0000259" key="2">
    <source>
        <dbReference type="PROSITE" id="PS51186"/>
    </source>
</evidence>
<accession>A0A9N9ZHK5</accession>
<gene>
    <name evidence="3" type="ORF">CSOL1703_00017751</name>
</gene>
<reference evidence="4" key="1">
    <citation type="submission" date="2019-06" db="EMBL/GenBank/DDBJ databases">
        <authorList>
            <person name="Broberg M."/>
        </authorList>
    </citation>
    <scope>NUCLEOTIDE SEQUENCE [LARGE SCALE GENOMIC DNA]</scope>
</reference>
<dbReference type="InterPro" id="IPR000182">
    <property type="entry name" value="GNAT_dom"/>
</dbReference>
<dbReference type="AlphaFoldDB" id="A0A9N9ZHK5"/>
<dbReference type="PROSITE" id="PS51186">
    <property type="entry name" value="GNAT"/>
    <property type="match status" value="1"/>
</dbReference>
<protein>
    <recommendedName>
        <fullName evidence="2">N-acetyltransferase domain-containing protein</fullName>
    </recommendedName>
</protein>
<evidence type="ECO:0000313" key="3">
    <source>
        <dbReference type="EMBL" id="CAH0055647.1"/>
    </source>
</evidence>
<keyword evidence="1" id="KW-0808">Transferase</keyword>
<dbReference type="PANTHER" id="PTHR13947">
    <property type="entry name" value="GNAT FAMILY N-ACETYLTRANSFERASE"/>
    <property type="match status" value="1"/>
</dbReference>
<dbReference type="EMBL" id="CABFOC020000058">
    <property type="protein sequence ID" value="CAH0055647.1"/>
    <property type="molecule type" value="Genomic_DNA"/>
</dbReference>
<dbReference type="PANTHER" id="PTHR13947:SF37">
    <property type="entry name" value="LD18367P"/>
    <property type="match status" value="1"/>
</dbReference>
<organism evidence="3 4">
    <name type="scientific">Clonostachys solani</name>
    <dbReference type="NCBI Taxonomy" id="160281"/>
    <lineage>
        <taxon>Eukaryota</taxon>
        <taxon>Fungi</taxon>
        <taxon>Dikarya</taxon>
        <taxon>Ascomycota</taxon>
        <taxon>Pezizomycotina</taxon>
        <taxon>Sordariomycetes</taxon>
        <taxon>Hypocreomycetidae</taxon>
        <taxon>Hypocreales</taxon>
        <taxon>Bionectriaceae</taxon>
        <taxon>Clonostachys</taxon>
    </lineage>
</organism>
<comment type="caution">
    <text evidence="3">The sequence shown here is derived from an EMBL/GenBank/DDBJ whole genome shotgun (WGS) entry which is preliminary data.</text>
</comment>